<dbReference type="EMBL" id="ASPP01001240">
    <property type="protein sequence ID" value="ETO35831.1"/>
    <property type="molecule type" value="Genomic_DNA"/>
</dbReference>
<name>X6PCD2_RETFI</name>
<comment type="caution">
    <text evidence="2">The sequence shown here is derived from an EMBL/GenBank/DDBJ whole genome shotgun (WGS) entry which is preliminary data.</text>
</comment>
<accession>X6PCD2</accession>
<dbReference type="Gene3D" id="3.40.50.1820">
    <property type="entry name" value="alpha/beta hydrolase"/>
    <property type="match status" value="1"/>
</dbReference>
<evidence type="ECO:0000313" key="2">
    <source>
        <dbReference type="EMBL" id="ETO35831.1"/>
    </source>
</evidence>
<dbReference type="AlphaFoldDB" id="X6PCD2"/>
<dbReference type="Pfam" id="PF00450">
    <property type="entry name" value="Peptidase_S10"/>
    <property type="match status" value="1"/>
</dbReference>
<sequence>METQIENYTDNVDFYNVLQFDLNLSQSLSVDTYVNDYLFVQRKHFLHDIDRYLHKRHEYAETDPQMLSSGVNETQLNYIMNGPIKQQLSLVVPQSVVWGGQSNDVFAAQEEDFMKPVVNEVDMLLQKGLHVNVWNGQLDLICCTLGTLDWIESLSWGSLPNWQKVSFFFFLSAKNAQLNLDQTDVAYFKKSYNNFAMYFMMKAGHMVPADNPVAAFQALSDIVGLPL</sequence>
<gene>
    <name evidence="2" type="ORF">RFI_01231</name>
</gene>
<dbReference type="GO" id="GO:0004185">
    <property type="term" value="F:serine-type carboxypeptidase activity"/>
    <property type="evidence" value="ECO:0007669"/>
    <property type="project" value="InterPro"/>
</dbReference>
<keyword evidence="3" id="KW-1185">Reference proteome</keyword>
<dbReference type="InterPro" id="IPR001563">
    <property type="entry name" value="Peptidase_S10"/>
</dbReference>
<organism evidence="2 3">
    <name type="scientific">Reticulomyxa filosa</name>
    <dbReference type="NCBI Taxonomy" id="46433"/>
    <lineage>
        <taxon>Eukaryota</taxon>
        <taxon>Sar</taxon>
        <taxon>Rhizaria</taxon>
        <taxon>Retaria</taxon>
        <taxon>Foraminifera</taxon>
        <taxon>Monothalamids</taxon>
        <taxon>Reticulomyxidae</taxon>
        <taxon>Reticulomyxa</taxon>
    </lineage>
</organism>
<comment type="similarity">
    <text evidence="1">Belongs to the peptidase S10 family.</text>
</comment>
<dbReference type="InterPro" id="IPR029058">
    <property type="entry name" value="AB_hydrolase_fold"/>
</dbReference>
<dbReference type="GO" id="GO:0006508">
    <property type="term" value="P:proteolysis"/>
    <property type="evidence" value="ECO:0007669"/>
    <property type="project" value="InterPro"/>
</dbReference>
<proteinExistence type="inferred from homology"/>
<evidence type="ECO:0000313" key="3">
    <source>
        <dbReference type="Proteomes" id="UP000023152"/>
    </source>
</evidence>
<dbReference type="SUPFAM" id="SSF53474">
    <property type="entry name" value="alpha/beta-Hydrolases"/>
    <property type="match status" value="1"/>
</dbReference>
<reference evidence="2 3" key="1">
    <citation type="journal article" date="2013" name="Curr. Biol.">
        <title>The Genome of the Foraminiferan Reticulomyxa filosa.</title>
        <authorList>
            <person name="Glockner G."/>
            <person name="Hulsmann N."/>
            <person name="Schleicher M."/>
            <person name="Noegel A.A."/>
            <person name="Eichinger L."/>
            <person name="Gallinger C."/>
            <person name="Pawlowski J."/>
            <person name="Sierra R."/>
            <person name="Euteneuer U."/>
            <person name="Pillet L."/>
            <person name="Moustafa A."/>
            <person name="Platzer M."/>
            <person name="Groth M."/>
            <person name="Szafranski K."/>
            <person name="Schliwa M."/>
        </authorList>
    </citation>
    <scope>NUCLEOTIDE SEQUENCE [LARGE SCALE GENOMIC DNA]</scope>
</reference>
<dbReference type="OrthoDB" id="443318at2759"/>
<dbReference type="Proteomes" id="UP000023152">
    <property type="component" value="Unassembled WGS sequence"/>
</dbReference>
<protein>
    <submittedName>
        <fullName evidence="2">Uncharacterized protein</fullName>
    </submittedName>
</protein>
<evidence type="ECO:0000256" key="1">
    <source>
        <dbReference type="ARBA" id="ARBA00009431"/>
    </source>
</evidence>